<feature type="region of interest" description="Disordered" evidence="1">
    <location>
        <begin position="350"/>
        <end position="415"/>
    </location>
</feature>
<sequence length="415" mass="45164">MPKREATPEPGEDEPKYFTVVNPWPQNADMEIIGDFIRCCRWLASAIGDPELLLALFHKPSSPRIIIIEVSRQYEAPTHKTSSTYQRIIGKHSWVGSEGMLTNPAGYNERNCSSIFYSCFSTGREVEKNGWKRKWVEEHHLGDPKHPDPTFKIPYPKTTYIETPVLEPIARKLCRPLPRSEFDQLELPVVIAAPTAPVGSSTWAAIRKQKSASSSRSAAHPSQGTSDVYFEPTEPPISESTDTSMNLWAVGEGGAPVGLMSDLAQMSITGEDDEGVCPFHGTSCRKMCEWRTEYEKRRGPKEGGPSNIKNYGRKNNGRGASIPNNGRKHGQPVPPNITVRGGYNVTAARVSARAPPPPAHILAGHSGTQPPISPVSGNTPSLEGMANGSISATPSAPIRGAPAWSSRGRGRGRAV</sequence>
<dbReference type="InParanoid" id="G4TD79"/>
<dbReference type="EMBL" id="CAFZ01000051">
    <property type="protein sequence ID" value="CCA69294.1"/>
    <property type="molecule type" value="Genomic_DNA"/>
</dbReference>
<evidence type="ECO:0000313" key="3">
    <source>
        <dbReference type="Proteomes" id="UP000007148"/>
    </source>
</evidence>
<proteinExistence type="predicted"/>
<feature type="region of interest" description="Disordered" evidence="1">
    <location>
        <begin position="295"/>
        <end position="336"/>
    </location>
</feature>
<gene>
    <name evidence="2" type="ORF">PIIN_03193</name>
</gene>
<dbReference type="HOGENOM" id="CLU_662420_0_0_1"/>
<protein>
    <submittedName>
        <fullName evidence="2">Uncharacterized protein</fullName>
    </submittedName>
</protein>
<reference evidence="2 3" key="1">
    <citation type="journal article" date="2011" name="PLoS Pathog.">
        <title>Endophytic Life Strategies Decoded by Genome and Transcriptome Analyses of the Mutualistic Root Symbiont Piriformospora indica.</title>
        <authorList>
            <person name="Zuccaro A."/>
            <person name="Lahrmann U."/>
            <person name="Guldener U."/>
            <person name="Langen G."/>
            <person name="Pfiffi S."/>
            <person name="Biedenkopf D."/>
            <person name="Wong P."/>
            <person name="Samans B."/>
            <person name="Grimm C."/>
            <person name="Basiewicz M."/>
            <person name="Murat C."/>
            <person name="Martin F."/>
            <person name="Kogel K.H."/>
        </authorList>
    </citation>
    <scope>NUCLEOTIDE SEQUENCE [LARGE SCALE GENOMIC DNA]</scope>
    <source>
        <strain evidence="2 3">DSM 11827</strain>
    </source>
</reference>
<dbReference type="eggNOG" id="ENOG502SPSB">
    <property type="taxonomic scope" value="Eukaryota"/>
</dbReference>
<evidence type="ECO:0000313" key="2">
    <source>
        <dbReference type="EMBL" id="CCA69294.1"/>
    </source>
</evidence>
<accession>G4TD79</accession>
<feature type="region of interest" description="Disordered" evidence="1">
    <location>
        <begin position="211"/>
        <end position="241"/>
    </location>
</feature>
<organism evidence="2 3">
    <name type="scientific">Serendipita indica (strain DSM 11827)</name>
    <name type="common">Root endophyte fungus</name>
    <name type="synonym">Piriformospora indica</name>
    <dbReference type="NCBI Taxonomy" id="1109443"/>
    <lineage>
        <taxon>Eukaryota</taxon>
        <taxon>Fungi</taxon>
        <taxon>Dikarya</taxon>
        <taxon>Basidiomycota</taxon>
        <taxon>Agaricomycotina</taxon>
        <taxon>Agaricomycetes</taxon>
        <taxon>Sebacinales</taxon>
        <taxon>Serendipitaceae</taxon>
        <taxon>Serendipita</taxon>
    </lineage>
</organism>
<comment type="caution">
    <text evidence="2">The sequence shown here is derived from an EMBL/GenBank/DDBJ whole genome shotgun (WGS) entry which is preliminary data.</text>
</comment>
<dbReference type="OrthoDB" id="3243413at2759"/>
<keyword evidence="3" id="KW-1185">Reference proteome</keyword>
<feature type="compositionally biased region" description="Polar residues" evidence="1">
    <location>
        <begin position="366"/>
        <end position="381"/>
    </location>
</feature>
<dbReference type="Proteomes" id="UP000007148">
    <property type="component" value="Unassembled WGS sequence"/>
</dbReference>
<evidence type="ECO:0000256" key="1">
    <source>
        <dbReference type="SAM" id="MobiDB-lite"/>
    </source>
</evidence>
<name>G4TD79_SERID</name>
<dbReference type="AlphaFoldDB" id="G4TD79"/>